<dbReference type="OrthoDB" id="9758182at2"/>
<keyword evidence="10" id="KW-1185">Reference proteome</keyword>
<dbReference type="AlphaFoldDB" id="E3HBE5"/>
<evidence type="ECO:0000256" key="2">
    <source>
        <dbReference type="ARBA" id="ARBA00022448"/>
    </source>
</evidence>
<dbReference type="PROSITE" id="PS00202">
    <property type="entry name" value="RUBREDOXIN"/>
    <property type="match status" value="1"/>
</dbReference>
<dbReference type="SUPFAM" id="SSF57802">
    <property type="entry name" value="Rubredoxin-like"/>
    <property type="match status" value="1"/>
</dbReference>
<dbReference type="GO" id="GO:0009055">
    <property type="term" value="F:electron transfer activity"/>
    <property type="evidence" value="ECO:0007669"/>
    <property type="project" value="InterPro"/>
</dbReference>
<sequence length="56" mass="6346">MKKWVCTICGYVYDPERGDPENGVEPGTSFENIPEEWLCPICAARKDEFEDTLGCC</sequence>
<evidence type="ECO:0000259" key="8">
    <source>
        <dbReference type="PROSITE" id="PS50903"/>
    </source>
</evidence>
<dbReference type="Proteomes" id="UP000006875">
    <property type="component" value="Plasmid pILYOP01"/>
</dbReference>
<dbReference type="FunFam" id="2.20.28.10:FF:000001">
    <property type="entry name" value="Rubredoxin"/>
    <property type="match status" value="1"/>
</dbReference>
<dbReference type="PANTHER" id="PTHR47627">
    <property type="entry name" value="RUBREDOXIN"/>
    <property type="match status" value="1"/>
</dbReference>
<comment type="similarity">
    <text evidence="1 6">Belongs to the rubredoxin family.</text>
</comment>
<evidence type="ECO:0000256" key="1">
    <source>
        <dbReference type="ARBA" id="ARBA00005337"/>
    </source>
</evidence>
<comment type="cofactor">
    <cofactor evidence="6 7">
        <name>Fe(3+)</name>
        <dbReference type="ChEBI" id="CHEBI:29034"/>
    </cofactor>
    <text evidence="6 7">Binds 1 Fe(3+) ion per subunit.</text>
</comment>
<keyword evidence="3 6" id="KW-0479">Metal-binding</keyword>
<organism evidence="9 10">
    <name type="scientific">Ilyobacter polytropus (strain ATCC 51220 / DSM 2926 / LMG 16218 / CuHBu1)</name>
    <dbReference type="NCBI Taxonomy" id="572544"/>
    <lineage>
        <taxon>Bacteria</taxon>
        <taxon>Fusobacteriati</taxon>
        <taxon>Fusobacteriota</taxon>
        <taxon>Fusobacteriia</taxon>
        <taxon>Fusobacteriales</taxon>
        <taxon>Fusobacteriaceae</taxon>
        <taxon>Ilyobacter</taxon>
    </lineage>
</organism>
<dbReference type="InterPro" id="IPR024935">
    <property type="entry name" value="Rubredoxin_dom"/>
</dbReference>
<dbReference type="PRINTS" id="PR00163">
    <property type="entry name" value="RUBREDOXIN"/>
</dbReference>
<reference evidence="9 10" key="1">
    <citation type="journal article" date="2010" name="Stand. Genomic Sci.">
        <title>Complete genome sequence of Ilyobacter polytropus type strain (CuHbu1).</title>
        <authorList>
            <person name="Sikorski J."/>
            <person name="Chertkov O."/>
            <person name="Lapidus A."/>
            <person name="Nolan M."/>
            <person name="Lucas S."/>
            <person name="Del Rio T.G."/>
            <person name="Tice H."/>
            <person name="Cheng J.F."/>
            <person name="Tapia R."/>
            <person name="Han C."/>
            <person name="Goodwin L."/>
            <person name="Pitluck S."/>
            <person name="Liolios K."/>
            <person name="Ivanova N."/>
            <person name="Mavromatis K."/>
            <person name="Mikhailova N."/>
            <person name="Pati A."/>
            <person name="Chen A."/>
            <person name="Palaniappan K."/>
            <person name="Land M."/>
            <person name="Hauser L."/>
            <person name="Chang Y.J."/>
            <person name="Jeffries C.D."/>
            <person name="Brambilla E."/>
            <person name="Yasawong M."/>
            <person name="Rohde M."/>
            <person name="Pukall R."/>
            <person name="Spring S."/>
            <person name="Goker M."/>
            <person name="Woyke T."/>
            <person name="Bristow J."/>
            <person name="Eisen J.A."/>
            <person name="Markowitz V."/>
            <person name="Hugenholtz P."/>
            <person name="Kyrpides N.C."/>
            <person name="Klenk H.P."/>
        </authorList>
    </citation>
    <scope>NUCLEOTIDE SEQUENCE [LARGE SCALE GENOMIC DNA]</scope>
    <source>
        <strain evidence="10">ATCC 51220 / DSM 2926 / LMG 16218 / CuHBu1</strain>
        <plasmid evidence="10">pILYOP01</plasmid>
    </source>
</reference>
<dbReference type="KEGG" id="ipo:Ilyop_1989"/>
<dbReference type="HOGENOM" id="CLU_128747_3_3_0"/>
<keyword evidence="4 6" id="KW-0249">Electron transport</keyword>
<keyword evidence="2 6" id="KW-0813">Transport</keyword>
<dbReference type="PANTHER" id="PTHR47627:SF1">
    <property type="entry name" value="RUBREDOXIN-1-RELATED"/>
    <property type="match status" value="1"/>
</dbReference>
<dbReference type="Pfam" id="PF00301">
    <property type="entry name" value="Rubredoxin"/>
    <property type="match status" value="1"/>
</dbReference>
<feature type="binding site" evidence="7">
    <location>
        <position position="42"/>
    </location>
    <ligand>
        <name>Fe cation</name>
        <dbReference type="ChEBI" id="CHEBI:24875"/>
    </ligand>
</feature>
<accession>E3HBE5</accession>
<dbReference type="CDD" id="cd00730">
    <property type="entry name" value="rubredoxin"/>
    <property type="match status" value="1"/>
</dbReference>
<evidence type="ECO:0000256" key="5">
    <source>
        <dbReference type="ARBA" id="ARBA00023004"/>
    </source>
</evidence>
<dbReference type="InterPro" id="IPR050526">
    <property type="entry name" value="Rubredoxin_ET"/>
</dbReference>
<dbReference type="GO" id="GO:0043448">
    <property type="term" value="P:alkane catabolic process"/>
    <property type="evidence" value="ECO:0007669"/>
    <property type="project" value="TreeGrafter"/>
</dbReference>
<dbReference type="PIRSF" id="PIRSF000071">
    <property type="entry name" value="Rubredoxin"/>
    <property type="match status" value="1"/>
</dbReference>
<dbReference type="Gene3D" id="2.20.28.10">
    <property type="match status" value="1"/>
</dbReference>
<gene>
    <name evidence="9" type="ordered locus">Ilyop_1989</name>
</gene>
<dbReference type="GO" id="GO:0005506">
    <property type="term" value="F:iron ion binding"/>
    <property type="evidence" value="ECO:0007669"/>
    <property type="project" value="InterPro"/>
</dbReference>
<evidence type="ECO:0000256" key="3">
    <source>
        <dbReference type="ARBA" id="ARBA00022723"/>
    </source>
</evidence>
<feature type="binding site" evidence="7">
    <location>
        <position position="6"/>
    </location>
    <ligand>
        <name>Fe cation</name>
        <dbReference type="ChEBI" id="CHEBI:24875"/>
    </ligand>
</feature>
<dbReference type="InterPro" id="IPR024922">
    <property type="entry name" value="Rubredoxin"/>
</dbReference>
<evidence type="ECO:0000313" key="9">
    <source>
        <dbReference type="EMBL" id="ADO83760.1"/>
    </source>
</evidence>
<name>E3HBE5_ILYPC</name>
<geneLocation type="plasmid" evidence="9 10">
    <name>pILYOP01</name>
</geneLocation>
<keyword evidence="9" id="KW-0614">Plasmid</keyword>
<proteinExistence type="inferred from homology"/>
<evidence type="ECO:0000313" key="10">
    <source>
        <dbReference type="Proteomes" id="UP000006875"/>
    </source>
</evidence>
<evidence type="ECO:0000256" key="4">
    <source>
        <dbReference type="ARBA" id="ARBA00022982"/>
    </source>
</evidence>
<feature type="binding site" evidence="7">
    <location>
        <position position="39"/>
    </location>
    <ligand>
        <name>Fe cation</name>
        <dbReference type="ChEBI" id="CHEBI:24875"/>
    </ligand>
</feature>
<dbReference type="RefSeq" id="WP_013388422.1">
    <property type="nucleotide sequence ID" value="NC_014633.1"/>
</dbReference>
<protein>
    <recommendedName>
        <fullName evidence="6">Rubredoxin</fullName>
    </recommendedName>
</protein>
<dbReference type="InterPro" id="IPR018527">
    <property type="entry name" value="Rubredoxin_Fe_BS"/>
</dbReference>
<dbReference type="InterPro" id="IPR024934">
    <property type="entry name" value="Rubredoxin-like_dom"/>
</dbReference>
<dbReference type="EMBL" id="CP002282">
    <property type="protein sequence ID" value="ADO83760.1"/>
    <property type="molecule type" value="Genomic_DNA"/>
</dbReference>
<dbReference type="NCBIfam" id="NF045768">
    <property type="entry name" value="RubredRD"/>
    <property type="match status" value="1"/>
</dbReference>
<feature type="binding site" evidence="7">
    <location>
        <position position="9"/>
    </location>
    <ligand>
        <name>Fe cation</name>
        <dbReference type="ChEBI" id="CHEBI:24875"/>
    </ligand>
</feature>
<evidence type="ECO:0000256" key="6">
    <source>
        <dbReference type="PIRNR" id="PIRNR000071"/>
    </source>
</evidence>
<feature type="domain" description="Rubredoxin-like" evidence="8">
    <location>
        <begin position="1"/>
        <end position="52"/>
    </location>
</feature>
<evidence type="ECO:0000256" key="7">
    <source>
        <dbReference type="PIRSR" id="PIRSR000071-1"/>
    </source>
</evidence>
<dbReference type="PROSITE" id="PS50903">
    <property type="entry name" value="RUBREDOXIN_LIKE"/>
    <property type="match status" value="1"/>
</dbReference>
<keyword evidence="5 6" id="KW-0408">Iron</keyword>